<accession>A0A5S3PDB3</accession>
<evidence type="ECO:0000259" key="3">
    <source>
        <dbReference type="Pfam" id="PF02974"/>
    </source>
</evidence>
<evidence type="ECO:0000256" key="1">
    <source>
        <dbReference type="ARBA" id="ARBA00022729"/>
    </source>
</evidence>
<gene>
    <name evidence="4" type="ORF">FDT80_14060</name>
</gene>
<dbReference type="InterPro" id="IPR021140">
    <property type="entry name" value="Inh/Omp19"/>
</dbReference>
<evidence type="ECO:0000256" key="2">
    <source>
        <dbReference type="SAM" id="SignalP"/>
    </source>
</evidence>
<dbReference type="Pfam" id="PF02974">
    <property type="entry name" value="Inh"/>
    <property type="match status" value="1"/>
</dbReference>
<reference evidence="4 5" key="1">
    <citation type="submission" date="2019-05" db="EMBL/GenBank/DDBJ databases">
        <title>Sulfitobacter sabulilitoris sp. nov., isolated from a marine sand.</title>
        <authorList>
            <person name="Yoon J.-H."/>
        </authorList>
    </citation>
    <scope>NUCLEOTIDE SEQUENCE [LARGE SCALE GENOMIC DNA]</scope>
    <source>
        <strain evidence="4 5">HSMS-29</strain>
    </source>
</reference>
<sequence>MTKSLRALAFLCAGIAVSTPAFAQSESDFIEAFSGEWYVFDAAMRDGSQTCKLNLNADATDSAPTASTAGCAMPLDTVSTWSIDEGRIILAAEGGEIAVLGGNQFRVTGDFSQSGDSLVVERAQGDGNSVKIAAALRKHRCFYLGFTQDCADQSDLGLPEIDADAGFAEVTTLATLNARAQPRRDAPILGSIAAGTNVRVNQCLSTSDGPWCRARFGDGTVWLAMTALRQEEWPIVTYTPADAAD</sequence>
<evidence type="ECO:0000313" key="5">
    <source>
        <dbReference type="Proteomes" id="UP000309550"/>
    </source>
</evidence>
<proteinExistence type="predicted"/>
<dbReference type="InterPro" id="IPR016085">
    <property type="entry name" value="Protease_inh_B-barrel_dom"/>
</dbReference>
<feature type="chain" id="PRO_5024436848" description="Alkaline proteinase inhibitor/ Outer membrane lipoprotein Omp19 domain-containing protein" evidence="2">
    <location>
        <begin position="24"/>
        <end position="245"/>
    </location>
</feature>
<dbReference type="AlphaFoldDB" id="A0A5S3PDB3"/>
<dbReference type="Gene3D" id="2.30.30.40">
    <property type="entry name" value="SH3 Domains"/>
    <property type="match status" value="1"/>
</dbReference>
<dbReference type="GO" id="GO:0004866">
    <property type="term" value="F:endopeptidase inhibitor activity"/>
    <property type="evidence" value="ECO:0007669"/>
    <property type="project" value="InterPro"/>
</dbReference>
<feature type="signal peptide" evidence="2">
    <location>
        <begin position="1"/>
        <end position="23"/>
    </location>
</feature>
<dbReference type="SUPFAM" id="SSF50882">
    <property type="entry name" value="beta-Barrel protease inhibitors"/>
    <property type="match status" value="1"/>
</dbReference>
<feature type="domain" description="Alkaline proteinase inhibitor/ Outer membrane lipoprotein Omp19" evidence="3">
    <location>
        <begin position="31"/>
        <end position="97"/>
    </location>
</feature>
<organism evidence="4 5">
    <name type="scientific">Sulfitobacter sabulilitoris</name>
    <dbReference type="NCBI Taxonomy" id="2562655"/>
    <lineage>
        <taxon>Bacteria</taxon>
        <taxon>Pseudomonadati</taxon>
        <taxon>Pseudomonadota</taxon>
        <taxon>Alphaproteobacteria</taxon>
        <taxon>Rhodobacterales</taxon>
        <taxon>Roseobacteraceae</taxon>
        <taxon>Sulfitobacter</taxon>
    </lineage>
</organism>
<comment type="caution">
    <text evidence="4">The sequence shown here is derived from an EMBL/GenBank/DDBJ whole genome shotgun (WGS) entry which is preliminary data.</text>
</comment>
<keyword evidence="1 2" id="KW-0732">Signal</keyword>
<protein>
    <recommendedName>
        <fullName evidence="3">Alkaline proteinase inhibitor/ Outer membrane lipoprotein Omp19 domain-containing protein</fullName>
    </recommendedName>
</protein>
<name>A0A5S3PDB3_9RHOB</name>
<dbReference type="OrthoDB" id="7846699at2"/>
<dbReference type="EMBL" id="VANS01000003">
    <property type="protein sequence ID" value="TMM51859.1"/>
    <property type="molecule type" value="Genomic_DNA"/>
</dbReference>
<evidence type="ECO:0000313" key="4">
    <source>
        <dbReference type="EMBL" id="TMM51859.1"/>
    </source>
</evidence>
<dbReference type="RefSeq" id="WP_138662929.1">
    <property type="nucleotide sequence ID" value="NZ_VANS01000003.1"/>
</dbReference>
<keyword evidence="5" id="KW-1185">Reference proteome</keyword>
<dbReference type="Proteomes" id="UP000309550">
    <property type="component" value="Unassembled WGS sequence"/>
</dbReference>